<comment type="caution">
    <text evidence="14">The sequence shown here is derived from an EMBL/GenBank/DDBJ whole genome shotgun (WGS) entry which is preliminary data.</text>
</comment>
<feature type="transmembrane region" description="Helical" evidence="13">
    <location>
        <begin position="162"/>
        <end position="184"/>
    </location>
</feature>
<feature type="transmembrane region" description="Helical" evidence="13">
    <location>
        <begin position="363"/>
        <end position="381"/>
    </location>
</feature>
<evidence type="ECO:0000256" key="6">
    <source>
        <dbReference type="ARBA" id="ARBA00022449"/>
    </source>
</evidence>
<name>A0ABV1I0Q8_9FIRM</name>
<feature type="transmembrane region" description="Helical" evidence="13">
    <location>
        <begin position="388"/>
        <end position="409"/>
    </location>
</feature>
<gene>
    <name evidence="14" type="ORF">WMO62_07925</name>
</gene>
<dbReference type="EMBL" id="JBBMFC010000011">
    <property type="protein sequence ID" value="MEQ2578767.1"/>
    <property type="molecule type" value="Genomic_DNA"/>
</dbReference>
<feature type="transmembrane region" description="Helical" evidence="13">
    <location>
        <begin position="415"/>
        <end position="437"/>
    </location>
</feature>
<dbReference type="CDD" id="cd13138">
    <property type="entry name" value="MATE_yoeA_like"/>
    <property type="match status" value="1"/>
</dbReference>
<feature type="transmembrane region" description="Helical" evidence="13">
    <location>
        <begin position="91"/>
        <end position="114"/>
    </location>
</feature>
<keyword evidence="6" id="KW-0050">Antiport</keyword>
<evidence type="ECO:0000256" key="12">
    <source>
        <dbReference type="ARBA" id="ARBA00031636"/>
    </source>
</evidence>
<keyword evidence="10" id="KW-0406">Ion transport</keyword>
<evidence type="ECO:0000256" key="11">
    <source>
        <dbReference type="ARBA" id="ARBA00023136"/>
    </source>
</evidence>
<feature type="transmembrane region" description="Helical" evidence="13">
    <location>
        <begin position="316"/>
        <end position="343"/>
    </location>
</feature>
<dbReference type="InterPro" id="IPR050222">
    <property type="entry name" value="MATE_MdtK"/>
</dbReference>
<evidence type="ECO:0000313" key="15">
    <source>
        <dbReference type="Proteomes" id="UP001470288"/>
    </source>
</evidence>
<evidence type="ECO:0000256" key="8">
    <source>
        <dbReference type="ARBA" id="ARBA00022692"/>
    </source>
</evidence>
<evidence type="ECO:0000256" key="7">
    <source>
        <dbReference type="ARBA" id="ARBA00022475"/>
    </source>
</evidence>
<dbReference type="Pfam" id="PF01554">
    <property type="entry name" value="MatE"/>
    <property type="match status" value="2"/>
</dbReference>
<dbReference type="PANTHER" id="PTHR43298">
    <property type="entry name" value="MULTIDRUG RESISTANCE PROTEIN NORM-RELATED"/>
    <property type="match status" value="1"/>
</dbReference>
<dbReference type="PIRSF" id="PIRSF006603">
    <property type="entry name" value="DinF"/>
    <property type="match status" value="1"/>
</dbReference>
<evidence type="ECO:0000256" key="1">
    <source>
        <dbReference type="ARBA" id="ARBA00003408"/>
    </source>
</evidence>
<dbReference type="Proteomes" id="UP001470288">
    <property type="component" value="Unassembled WGS sequence"/>
</dbReference>
<dbReference type="NCBIfam" id="TIGR00797">
    <property type="entry name" value="matE"/>
    <property type="match status" value="1"/>
</dbReference>
<reference evidence="14 15" key="1">
    <citation type="submission" date="2024-03" db="EMBL/GenBank/DDBJ databases">
        <title>Human intestinal bacterial collection.</title>
        <authorList>
            <person name="Pauvert C."/>
            <person name="Hitch T.C.A."/>
            <person name="Clavel T."/>
        </authorList>
    </citation>
    <scope>NUCLEOTIDE SEQUENCE [LARGE SCALE GENOMIC DNA]</scope>
    <source>
        <strain evidence="14 15">CLA-AA-H78B</strain>
    </source>
</reference>
<dbReference type="InterPro" id="IPR048279">
    <property type="entry name" value="MdtK-like"/>
</dbReference>
<feature type="transmembrane region" description="Helical" evidence="13">
    <location>
        <begin position="134"/>
        <end position="155"/>
    </location>
</feature>
<keyword evidence="15" id="KW-1185">Reference proteome</keyword>
<evidence type="ECO:0000256" key="4">
    <source>
        <dbReference type="ARBA" id="ARBA00020268"/>
    </source>
</evidence>
<dbReference type="PANTHER" id="PTHR43298:SF2">
    <property type="entry name" value="FMN_FAD EXPORTER YEEO-RELATED"/>
    <property type="match status" value="1"/>
</dbReference>
<dbReference type="RefSeq" id="WP_349144332.1">
    <property type="nucleotide sequence ID" value="NZ_JBBMFC010000011.1"/>
</dbReference>
<feature type="transmembrane region" description="Helical" evidence="13">
    <location>
        <begin position="47"/>
        <end position="70"/>
    </location>
</feature>
<keyword evidence="9 13" id="KW-1133">Transmembrane helix</keyword>
<comment type="similarity">
    <text evidence="3">Belongs to the multi antimicrobial extrusion (MATE) (TC 2.A.66.1) family.</text>
</comment>
<dbReference type="InterPro" id="IPR002528">
    <property type="entry name" value="MATE_fam"/>
</dbReference>
<feature type="transmembrane region" description="Helical" evidence="13">
    <location>
        <begin position="263"/>
        <end position="284"/>
    </location>
</feature>
<organism evidence="14 15">
    <name type="scientific">Hominiventricola aquisgranensis</name>
    <dbReference type="NCBI Taxonomy" id="3133164"/>
    <lineage>
        <taxon>Bacteria</taxon>
        <taxon>Bacillati</taxon>
        <taxon>Bacillota</taxon>
        <taxon>Clostridia</taxon>
        <taxon>Lachnospirales</taxon>
        <taxon>Lachnospiraceae</taxon>
        <taxon>Hominiventricola</taxon>
    </lineage>
</organism>
<keyword evidence="5" id="KW-0813">Transport</keyword>
<sequence>MEHELTKGPVMKTMLLFAVPMILGDLLQQCYNIADTLIVGRFLGADALAAVGSAFALMTFLTSILLGLAMGSGTVFSIRYGRKDMTGLKECILASFVLLAMINLILNLLVFIGIDGIIWFLRTPEELKGLMHEYLIVIFAGLTAIFLYNFFASLLRSLGNSIVPLVFLAISAGLNIVLDLWFVIGLKWGVSGAAQATVIAQYVSGIGIALFTFIKYPDLLKKTPDVHLKKERFREITSFSALTCLQQSIMNFGILAVQGLVNSFGTTIMAAFAAAVKIDAFAYLPVQDFGNAFSIFIAQNYGSRQPERIKKGIRTAVITSLSFGLLLSILVCLFAAPLMSLFIDASETAVIAEGVRYLHIEGAFYFAIGGLFLLYGLYRALAKPGMSVVLTIISLGTRVALAYALSAIPSIGVVGIWWSVPIGWFLADALGVIYYILKVNNKDFTATT</sequence>
<comment type="subcellular location">
    <subcellularLocation>
        <location evidence="2">Cell membrane</location>
        <topology evidence="2">Multi-pass membrane protein</topology>
    </subcellularLocation>
</comment>
<keyword evidence="7" id="KW-1003">Cell membrane</keyword>
<keyword evidence="8 13" id="KW-0812">Transmembrane</keyword>
<accession>A0ABV1I0Q8</accession>
<evidence type="ECO:0000256" key="5">
    <source>
        <dbReference type="ARBA" id="ARBA00022448"/>
    </source>
</evidence>
<proteinExistence type="inferred from homology"/>
<evidence type="ECO:0000313" key="14">
    <source>
        <dbReference type="EMBL" id="MEQ2578767.1"/>
    </source>
</evidence>
<evidence type="ECO:0000256" key="9">
    <source>
        <dbReference type="ARBA" id="ARBA00022989"/>
    </source>
</evidence>
<keyword evidence="11 13" id="KW-0472">Membrane</keyword>
<comment type="function">
    <text evidence="1">Multidrug efflux pump.</text>
</comment>
<evidence type="ECO:0000256" key="13">
    <source>
        <dbReference type="SAM" id="Phobius"/>
    </source>
</evidence>
<evidence type="ECO:0000256" key="10">
    <source>
        <dbReference type="ARBA" id="ARBA00023065"/>
    </source>
</evidence>
<evidence type="ECO:0000256" key="2">
    <source>
        <dbReference type="ARBA" id="ARBA00004651"/>
    </source>
</evidence>
<feature type="transmembrane region" description="Helical" evidence="13">
    <location>
        <begin position="196"/>
        <end position="216"/>
    </location>
</feature>
<protein>
    <recommendedName>
        <fullName evidence="4">Probable multidrug resistance protein NorM</fullName>
    </recommendedName>
    <alternativeName>
        <fullName evidence="12">Multidrug-efflux transporter</fullName>
    </alternativeName>
</protein>
<evidence type="ECO:0000256" key="3">
    <source>
        <dbReference type="ARBA" id="ARBA00010199"/>
    </source>
</evidence>